<protein>
    <recommendedName>
        <fullName evidence="5">CN hydrolase domain-containing protein</fullName>
    </recommendedName>
</protein>
<proteinExistence type="inferred from homology"/>
<comment type="similarity">
    <text evidence="1">Belongs to the carbon-nitrogen hydrolase superfamily. BTD/VNN family.</text>
</comment>
<feature type="chain" id="PRO_5042814154" description="CN hydrolase domain-containing protein" evidence="4">
    <location>
        <begin position="17"/>
        <end position="551"/>
    </location>
</feature>
<evidence type="ECO:0000259" key="5">
    <source>
        <dbReference type="PROSITE" id="PS50263"/>
    </source>
</evidence>
<evidence type="ECO:0000256" key="2">
    <source>
        <dbReference type="ARBA" id="ARBA00022801"/>
    </source>
</evidence>
<keyword evidence="4" id="KW-0732">Signal</keyword>
<name>A0AAN7ZIX5_9COLE</name>
<keyword evidence="7" id="KW-1185">Reference proteome</keyword>
<dbReference type="PROSITE" id="PS50263">
    <property type="entry name" value="CN_HYDROLASE"/>
    <property type="match status" value="1"/>
</dbReference>
<accession>A0AAN7ZIX5</accession>
<dbReference type="Pfam" id="PF19018">
    <property type="entry name" value="Vanin_C"/>
    <property type="match status" value="1"/>
</dbReference>
<dbReference type="Proteomes" id="UP001329430">
    <property type="component" value="Chromosome 2"/>
</dbReference>
<dbReference type="GO" id="GO:0016787">
    <property type="term" value="F:hydrolase activity"/>
    <property type="evidence" value="ECO:0007669"/>
    <property type="project" value="UniProtKB-KW"/>
</dbReference>
<dbReference type="InterPro" id="IPR003010">
    <property type="entry name" value="C-N_Hydrolase"/>
</dbReference>
<keyword evidence="3" id="KW-1133">Transmembrane helix</keyword>
<evidence type="ECO:0000256" key="1">
    <source>
        <dbReference type="ARBA" id="ARBA00008225"/>
    </source>
</evidence>
<keyword evidence="3" id="KW-0472">Membrane</keyword>
<evidence type="ECO:0000256" key="4">
    <source>
        <dbReference type="SAM" id="SignalP"/>
    </source>
</evidence>
<dbReference type="InterPro" id="IPR043957">
    <property type="entry name" value="Vanin_C"/>
</dbReference>
<feature type="signal peptide" evidence="4">
    <location>
        <begin position="1"/>
        <end position="16"/>
    </location>
</feature>
<evidence type="ECO:0000256" key="3">
    <source>
        <dbReference type="SAM" id="Phobius"/>
    </source>
</evidence>
<evidence type="ECO:0000313" key="7">
    <source>
        <dbReference type="Proteomes" id="UP001329430"/>
    </source>
</evidence>
<reference evidence="6 7" key="1">
    <citation type="journal article" date="2024" name="Insects">
        <title>An Improved Chromosome-Level Genome Assembly of the Firefly Pyrocoelia pectoralis.</title>
        <authorList>
            <person name="Fu X."/>
            <person name="Meyer-Rochow V.B."/>
            <person name="Ballantyne L."/>
            <person name="Zhu X."/>
        </authorList>
    </citation>
    <scope>NUCLEOTIDE SEQUENCE [LARGE SCALE GENOMIC DNA]</scope>
    <source>
        <strain evidence="6">XCY_ONT2</strain>
    </source>
</reference>
<dbReference type="InterPro" id="IPR040154">
    <property type="entry name" value="Biotinidase/VNN"/>
</dbReference>
<dbReference type="SUPFAM" id="SSF56317">
    <property type="entry name" value="Carbon-nitrogen hydrolase"/>
    <property type="match status" value="1"/>
</dbReference>
<evidence type="ECO:0000313" key="6">
    <source>
        <dbReference type="EMBL" id="KAK5648920.1"/>
    </source>
</evidence>
<keyword evidence="3" id="KW-0812">Transmembrane</keyword>
<comment type="caution">
    <text evidence="6">The sequence shown here is derived from an EMBL/GenBank/DDBJ whole genome shotgun (WGS) entry which is preliminary data.</text>
</comment>
<sequence length="551" mass="62086">MHKILKIAISMSTLGTFRFFFCNCNSYTAAVVDYLHTYADYPKELFKDNVKQYIQIMRNASRQYADIIVFPEYGLVDLFTLYSAVDKNSSELEQYSTYVPDPGQNIAPCEDSNYEKYEQHLVELSCAASIHGIYTIFNLPEKATNNETGEMEYYNTNVVLDRTGTVITKFRKINLSEEPFLKPGTEIVTFRTDFNVTFGIFTCFDLLFTYPALDILSNPDVTDIIFPTAWYSETPFLQGLSIQHGYARSKGINMLASALQEPYYSDGGSAIYLSDGSIAEAFVTNKRKSRILVQDVPIIKKRAISTCEKSNKTAPKRPVVQKEFTDIDNFPLNRDRTSGYIYELLGKRGKTLTRVCTVNEDFCCIFNISVDISSVSKPDYGYRIIIYKGLSPYGSGILGGIRVCALIACLNETEDSCGFRTNTSHKSTTFKSIEIQTTVDVTNDTHNQPSTLRADLMPITDYVYCETRISESKVRIKMAITSPQDGLVTFGIYGRVYSMDKTEKEKEQVSSTPSFEPEEEVLSLSIVLSIVCVSTLIILAIGSLLWKLHKS</sequence>
<dbReference type="Pfam" id="PF00795">
    <property type="entry name" value="CN_hydrolase"/>
    <property type="match status" value="1"/>
</dbReference>
<dbReference type="InterPro" id="IPR036526">
    <property type="entry name" value="C-N_Hydrolase_sf"/>
</dbReference>
<feature type="domain" description="CN hydrolase" evidence="5">
    <location>
        <begin position="27"/>
        <end position="298"/>
    </location>
</feature>
<gene>
    <name evidence="6" type="ORF">RI129_003812</name>
</gene>
<keyword evidence="2" id="KW-0378">Hydrolase</keyword>
<dbReference type="EMBL" id="JAVRBK010000002">
    <property type="protein sequence ID" value="KAK5648920.1"/>
    <property type="molecule type" value="Genomic_DNA"/>
</dbReference>
<dbReference type="Gene3D" id="3.60.110.10">
    <property type="entry name" value="Carbon-nitrogen hydrolase"/>
    <property type="match status" value="1"/>
</dbReference>
<organism evidence="6 7">
    <name type="scientific">Pyrocoelia pectoralis</name>
    <dbReference type="NCBI Taxonomy" id="417401"/>
    <lineage>
        <taxon>Eukaryota</taxon>
        <taxon>Metazoa</taxon>
        <taxon>Ecdysozoa</taxon>
        <taxon>Arthropoda</taxon>
        <taxon>Hexapoda</taxon>
        <taxon>Insecta</taxon>
        <taxon>Pterygota</taxon>
        <taxon>Neoptera</taxon>
        <taxon>Endopterygota</taxon>
        <taxon>Coleoptera</taxon>
        <taxon>Polyphaga</taxon>
        <taxon>Elateriformia</taxon>
        <taxon>Elateroidea</taxon>
        <taxon>Lampyridae</taxon>
        <taxon>Lampyrinae</taxon>
        <taxon>Pyrocoelia</taxon>
    </lineage>
</organism>
<dbReference type="PANTHER" id="PTHR10609">
    <property type="entry name" value="BIOTINIDASE-RELATED"/>
    <property type="match status" value="1"/>
</dbReference>
<dbReference type="PANTHER" id="PTHR10609:SF14">
    <property type="entry name" value="BIOTINIDASE"/>
    <property type="match status" value="1"/>
</dbReference>
<dbReference type="AlphaFoldDB" id="A0AAN7ZIX5"/>
<feature type="transmembrane region" description="Helical" evidence="3">
    <location>
        <begin position="521"/>
        <end position="546"/>
    </location>
</feature>